<evidence type="ECO:0000256" key="13">
    <source>
        <dbReference type="SAM" id="SignalP"/>
    </source>
</evidence>
<dbReference type="PANTHER" id="PTHR11177">
    <property type="entry name" value="CHITINASE"/>
    <property type="match status" value="1"/>
</dbReference>
<dbReference type="InterPro" id="IPR036861">
    <property type="entry name" value="Endochitinase-like_sf"/>
</dbReference>
<evidence type="ECO:0000256" key="2">
    <source>
        <dbReference type="ARBA" id="ARBA00008682"/>
    </source>
</evidence>
<dbReference type="InterPro" id="IPR018371">
    <property type="entry name" value="Chitin-binding_1_CS"/>
</dbReference>
<comment type="caution">
    <text evidence="11">Lacks conserved residue(s) required for the propagation of feature annotation.</text>
</comment>
<reference evidence="17" key="1">
    <citation type="journal article" date="2017" name="Genome Biol.">
        <title>Comparative genomics reveals high biological diversity and specific adaptations in the industrially and medically important fungal genus Aspergillus.</title>
        <authorList>
            <person name="de Vries R.P."/>
            <person name="Riley R."/>
            <person name="Wiebenga A."/>
            <person name="Aguilar-Osorio G."/>
            <person name="Amillis S."/>
            <person name="Uchima C.A."/>
            <person name="Anderluh G."/>
            <person name="Asadollahi M."/>
            <person name="Askin M."/>
            <person name="Barry K."/>
            <person name="Battaglia E."/>
            <person name="Bayram O."/>
            <person name="Benocci T."/>
            <person name="Braus-Stromeyer S.A."/>
            <person name="Caldana C."/>
            <person name="Canovas D."/>
            <person name="Cerqueira G.C."/>
            <person name="Chen F."/>
            <person name="Chen W."/>
            <person name="Choi C."/>
            <person name="Clum A."/>
            <person name="Dos Santos R.A."/>
            <person name="Damasio A.R."/>
            <person name="Diallinas G."/>
            <person name="Emri T."/>
            <person name="Fekete E."/>
            <person name="Flipphi M."/>
            <person name="Freyberg S."/>
            <person name="Gallo A."/>
            <person name="Gournas C."/>
            <person name="Habgood R."/>
            <person name="Hainaut M."/>
            <person name="Harispe M.L."/>
            <person name="Henrissat B."/>
            <person name="Hilden K.S."/>
            <person name="Hope R."/>
            <person name="Hossain A."/>
            <person name="Karabika E."/>
            <person name="Karaffa L."/>
            <person name="Karanyi Z."/>
            <person name="Krasevec N."/>
            <person name="Kuo A."/>
            <person name="Kusch H."/>
            <person name="LaButti K."/>
            <person name="Lagendijk E.L."/>
            <person name="Lapidus A."/>
            <person name="Levasseur A."/>
            <person name="Lindquist E."/>
            <person name="Lipzen A."/>
            <person name="Logrieco A.F."/>
            <person name="MacCabe A."/>
            <person name="Maekelae M.R."/>
            <person name="Malavazi I."/>
            <person name="Melin P."/>
            <person name="Meyer V."/>
            <person name="Mielnichuk N."/>
            <person name="Miskei M."/>
            <person name="Molnar A.P."/>
            <person name="Mule G."/>
            <person name="Ngan C.Y."/>
            <person name="Orejas M."/>
            <person name="Orosz E."/>
            <person name="Ouedraogo J.P."/>
            <person name="Overkamp K.M."/>
            <person name="Park H.-S."/>
            <person name="Perrone G."/>
            <person name="Piumi F."/>
            <person name="Punt P.J."/>
            <person name="Ram A.F."/>
            <person name="Ramon A."/>
            <person name="Rauscher S."/>
            <person name="Record E."/>
            <person name="Riano-Pachon D.M."/>
            <person name="Robert V."/>
            <person name="Roehrig J."/>
            <person name="Ruller R."/>
            <person name="Salamov A."/>
            <person name="Salih N.S."/>
            <person name="Samson R.A."/>
            <person name="Sandor E."/>
            <person name="Sanguinetti M."/>
            <person name="Schuetze T."/>
            <person name="Sepcic K."/>
            <person name="Shelest E."/>
            <person name="Sherlock G."/>
            <person name="Sophianopoulou V."/>
            <person name="Squina F.M."/>
            <person name="Sun H."/>
            <person name="Susca A."/>
            <person name="Todd R.B."/>
            <person name="Tsang A."/>
            <person name="Unkles S.E."/>
            <person name="van de Wiele N."/>
            <person name="van Rossen-Uffink D."/>
            <person name="Oliveira J.V."/>
            <person name="Vesth T.C."/>
            <person name="Visser J."/>
            <person name="Yu J.-H."/>
            <person name="Zhou M."/>
            <person name="Andersen M.R."/>
            <person name="Archer D.B."/>
            <person name="Baker S.E."/>
            <person name="Benoit I."/>
            <person name="Brakhage A.A."/>
            <person name="Braus G.H."/>
            <person name="Fischer R."/>
            <person name="Frisvad J.C."/>
            <person name="Goldman G.H."/>
            <person name="Houbraken J."/>
            <person name="Oakley B."/>
            <person name="Pocsi I."/>
            <person name="Scazzocchio C."/>
            <person name="Seiboth B."/>
            <person name="vanKuyk P.A."/>
            <person name="Wortman J."/>
            <person name="Dyer P.S."/>
            <person name="Grigoriev I.V."/>
        </authorList>
    </citation>
    <scope>NUCLEOTIDE SEQUENCE [LARGE SCALE GENOMIC DNA]</scope>
    <source>
        <strain evidence="17">CBS 593.65</strain>
    </source>
</reference>
<dbReference type="InterPro" id="IPR017853">
    <property type="entry name" value="GH"/>
</dbReference>
<accession>A0A1L9TPN0</accession>
<feature type="chain" id="PRO_5012228411" description="chitinase" evidence="13">
    <location>
        <begin position="20"/>
        <end position="518"/>
    </location>
</feature>
<dbReference type="PROSITE" id="PS51910">
    <property type="entry name" value="GH18_2"/>
    <property type="match status" value="1"/>
</dbReference>
<dbReference type="Gene3D" id="3.20.20.80">
    <property type="entry name" value="Glycosidases"/>
    <property type="match status" value="1"/>
</dbReference>
<dbReference type="InterPro" id="IPR011583">
    <property type="entry name" value="Chitinase_II/V-like_cat"/>
</dbReference>
<protein>
    <recommendedName>
        <fullName evidence="3">chitinase</fullName>
        <ecNumber evidence="3">3.2.1.14</ecNumber>
    </recommendedName>
</protein>
<dbReference type="PROSITE" id="PS00026">
    <property type="entry name" value="CHIT_BIND_I_1"/>
    <property type="match status" value="1"/>
</dbReference>
<dbReference type="InterPro" id="IPR001579">
    <property type="entry name" value="Glyco_hydro_18_chit_AS"/>
</dbReference>
<dbReference type="SMART" id="SM00636">
    <property type="entry name" value="Glyco_18"/>
    <property type="match status" value="1"/>
</dbReference>
<keyword evidence="8" id="KW-0119">Carbohydrate metabolism</keyword>
<dbReference type="RefSeq" id="XP_040705161.1">
    <property type="nucleotide sequence ID" value="XM_040851922.1"/>
</dbReference>
<dbReference type="GO" id="GO:0008843">
    <property type="term" value="F:endochitinase activity"/>
    <property type="evidence" value="ECO:0007669"/>
    <property type="project" value="UniProtKB-EC"/>
</dbReference>
<dbReference type="Gene3D" id="3.30.60.10">
    <property type="entry name" value="Endochitinase-like"/>
    <property type="match status" value="1"/>
</dbReference>
<dbReference type="InterPro" id="IPR050314">
    <property type="entry name" value="Glycosyl_Hydrlase_18"/>
</dbReference>
<comment type="catalytic activity">
    <reaction evidence="1">
        <text>Random endo-hydrolysis of N-acetyl-beta-D-glucosaminide (1-&gt;4)-beta-linkages in chitin and chitodextrins.</text>
        <dbReference type="EC" id="3.2.1.14"/>
    </reaction>
</comment>
<keyword evidence="5 12" id="KW-0378">Hydrolase</keyword>
<keyword evidence="9 12" id="KW-0326">Glycosidase</keyword>
<dbReference type="GO" id="GO:0008061">
    <property type="term" value="F:chitin binding"/>
    <property type="evidence" value="ECO:0007669"/>
    <property type="project" value="UniProtKB-UniRule"/>
</dbReference>
<evidence type="ECO:0000256" key="9">
    <source>
        <dbReference type="ARBA" id="ARBA00023295"/>
    </source>
</evidence>
<sequence length="518" mass="57124">MKLLTLVVLLFGLCFQVYATSQYQRLQDLAKADGSYACSKSEPCEIGCCGPVGQKTGKGTCGFGPDFCAKGCTSSCDRKSECDAGWGKQWSNASACPLNVCCSKFGFCGTTPDFCGGKKVVSPECDGTSAHKRTIGYYEGWNVDERLCDKMSPENIPLGIYTHINFAFALINPTTFRIAPMDDKTASRYRSVIALKRRQPALSVWIAIGGWAMNDPGPTQTTFSDLAASEEKQDTFFGSLVSFVLNNGFDGVDLDWEYPVADDRGGKPKDFDNFVTFIKRLRERLNRLPQQIGLSITLPASYWYLRGFDIVHLEPHVDFLNIMTYDIHGVWDGPIESLGQYALAHTNLTEINLALELLWRNHINPERINLGLGFYGRSFTLSSPDCVKPGCGWSDGGRPGKCTNTSGILSATEVSRILKEEKGDSFQDKEAAVQIVVFDKDQWVAYDDQETLKMKLEFANKRCLGGTMIWAIDLDDGELIGALGKAMGKEKEIVLDDLGFDDYITDLGTNKTGELSGT</sequence>
<dbReference type="Pfam" id="PF00187">
    <property type="entry name" value="Chitin_bind_1"/>
    <property type="match status" value="1"/>
</dbReference>
<dbReference type="CDD" id="cd00035">
    <property type="entry name" value="ChtBD1"/>
    <property type="match status" value="1"/>
</dbReference>
<evidence type="ECO:0000256" key="11">
    <source>
        <dbReference type="PROSITE-ProRule" id="PRU00261"/>
    </source>
</evidence>
<dbReference type="SUPFAM" id="SSF51445">
    <property type="entry name" value="(Trans)glycosidases"/>
    <property type="match status" value="1"/>
</dbReference>
<feature type="domain" description="GH18" evidence="15">
    <location>
        <begin position="132"/>
        <end position="490"/>
    </location>
</feature>
<evidence type="ECO:0000256" key="3">
    <source>
        <dbReference type="ARBA" id="ARBA00012729"/>
    </source>
</evidence>
<dbReference type="Proteomes" id="UP000184356">
    <property type="component" value="Unassembled WGS sequence"/>
</dbReference>
<dbReference type="EMBL" id="KV878584">
    <property type="protein sequence ID" value="OJJ61355.1"/>
    <property type="molecule type" value="Genomic_DNA"/>
</dbReference>
<evidence type="ECO:0000256" key="8">
    <source>
        <dbReference type="ARBA" id="ARBA00023277"/>
    </source>
</evidence>
<keyword evidence="7" id="KW-0843">Virulence</keyword>
<dbReference type="PROSITE" id="PS01095">
    <property type="entry name" value="GH18_1"/>
    <property type="match status" value="1"/>
</dbReference>
<dbReference type="Gene3D" id="3.10.50.10">
    <property type="match status" value="1"/>
</dbReference>
<evidence type="ECO:0000313" key="16">
    <source>
        <dbReference type="EMBL" id="OJJ61355.1"/>
    </source>
</evidence>
<name>A0A1L9TPN0_9EURO</name>
<feature type="disulfide bond" evidence="11">
    <location>
        <begin position="96"/>
        <end position="108"/>
    </location>
</feature>
<dbReference type="InterPro" id="IPR029070">
    <property type="entry name" value="Chitinase_insertion_sf"/>
</dbReference>
<dbReference type="Pfam" id="PF00704">
    <property type="entry name" value="Glyco_hydro_18"/>
    <property type="match status" value="1"/>
</dbReference>
<evidence type="ECO:0000256" key="10">
    <source>
        <dbReference type="ARBA" id="ARBA00023326"/>
    </source>
</evidence>
<dbReference type="GeneID" id="63767995"/>
<keyword evidence="17" id="KW-1185">Reference proteome</keyword>
<keyword evidence="4 11" id="KW-0147">Chitin-binding</keyword>
<dbReference type="EC" id="3.2.1.14" evidence="3"/>
<organism evidence="16 17">
    <name type="scientific">Aspergillus sydowii CBS 593.65</name>
    <dbReference type="NCBI Taxonomy" id="1036612"/>
    <lineage>
        <taxon>Eukaryota</taxon>
        <taxon>Fungi</taxon>
        <taxon>Dikarya</taxon>
        <taxon>Ascomycota</taxon>
        <taxon>Pezizomycotina</taxon>
        <taxon>Eurotiomycetes</taxon>
        <taxon>Eurotiomycetidae</taxon>
        <taxon>Eurotiales</taxon>
        <taxon>Aspergillaceae</taxon>
        <taxon>Aspergillus</taxon>
        <taxon>Aspergillus subgen. Nidulantes</taxon>
    </lineage>
</organism>
<feature type="domain" description="Chitin-binding type-1" evidence="14">
    <location>
        <begin position="79"/>
        <end position="127"/>
    </location>
</feature>
<feature type="disulfide bond" evidence="11">
    <location>
        <begin position="101"/>
        <end position="115"/>
    </location>
</feature>
<evidence type="ECO:0000256" key="6">
    <source>
        <dbReference type="ARBA" id="ARBA00023024"/>
    </source>
</evidence>
<dbReference type="InterPro" id="IPR001223">
    <property type="entry name" value="Glyco_hydro18_cat"/>
</dbReference>
<dbReference type="VEuPathDB" id="FungiDB:ASPSYDRAFT_87904"/>
<dbReference type="SUPFAM" id="SSF57016">
    <property type="entry name" value="Plant lectins/antimicrobial peptides"/>
    <property type="match status" value="1"/>
</dbReference>
<evidence type="ECO:0000256" key="1">
    <source>
        <dbReference type="ARBA" id="ARBA00000822"/>
    </source>
</evidence>
<proteinExistence type="inferred from homology"/>
<comment type="similarity">
    <text evidence="2">Belongs to the glycosyl hydrolase 18 family. Chitinase class V subfamily.</text>
</comment>
<dbReference type="PROSITE" id="PS50941">
    <property type="entry name" value="CHIT_BIND_I_2"/>
    <property type="match status" value="1"/>
</dbReference>
<gene>
    <name evidence="16" type="ORF">ASPSYDRAFT_87904</name>
</gene>
<evidence type="ECO:0000313" key="17">
    <source>
        <dbReference type="Proteomes" id="UP000184356"/>
    </source>
</evidence>
<evidence type="ECO:0000259" key="14">
    <source>
        <dbReference type="PROSITE" id="PS50941"/>
    </source>
</evidence>
<dbReference type="AlphaFoldDB" id="A0A1L9TPN0"/>
<keyword evidence="13" id="KW-0732">Signal</keyword>
<dbReference type="STRING" id="1036612.A0A1L9TPN0"/>
<dbReference type="SMART" id="SM00270">
    <property type="entry name" value="ChtBD1"/>
    <property type="match status" value="1"/>
</dbReference>
<dbReference type="PANTHER" id="PTHR11177:SF333">
    <property type="entry name" value="CHITINASE"/>
    <property type="match status" value="1"/>
</dbReference>
<keyword evidence="11" id="KW-1015">Disulfide bond</keyword>
<dbReference type="SUPFAM" id="SSF54556">
    <property type="entry name" value="Chitinase insertion domain"/>
    <property type="match status" value="1"/>
</dbReference>
<keyword evidence="6" id="KW-0146">Chitin degradation</keyword>
<evidence type="ECO:0000256" key="4">
    <source>
        <dbReference type="ARBA" id="ARBA00022669"/>
    </source>
</evidence>
<dbReference type="InterPro" id="IPR001002">
    <property type="entry name" value="Chitin-bd_1"/>
</dbReference>
<dbReference type="GO" id="GO:0006032">
    <property type="term" value="P:chitin catabolic process"/>
    <property type="evidence" value="ECO:0007669"/>
    <property type="project" value="UniProtKB-KW"/>
</dbReference>
<feature type="signal peptide" evidence="13">
    <location>
        <begin position="1"/>
        <end position="19"/>
    </location>
</feature>
<evidence type="ECO:0000256" key="7">
    <source>
        <dbReference type="ARBA" id="ARBA00023026"/>
    </source>
</evidence>
<dbReference type="GO" id="GO:0000272">
    <property type="term" value="P:polysaccharide catabolic process"/>
    <property type="evidence" value="ECO:0007669"/>
    <property type="project" value="UniProtKB-KW"/>
</dbReference>
<dbReference type="OrthoDB" id="73875at2759"/>
<evidence type="ECO:0000256" key="12">
    <source>
        <dbReference type="RuleBase" id="RU000489"/>
    </source>
</evidence>
<evidence type="ECO:0000259" key="15">
    <source>
        <dbReference type="PROSITE" id="PS51910"/>
    </source>
</evidence>
<evidence type="ECO:0000256" key="5">
    <source>
        <dbReference type="ARBA" id="ARBA00022801"/>
    </source>
</evidence>
<keyword evidence="10" id="KW-0624">Polysaccharide degradation</keyword>